<dbReference type="KEGG" id="vg:4179099"/>
<name>Q0ZP37_9CBAC</name>
<dbReference type="RefSeq" id="YP_667891.1">
    <property type="nucleotide sequence ID" value="NC_008252.1"/>
</dbReference>
<keyword evidence="2" id="KW-1185">Reference proteome</keyword>
<evidence type="ECO:0000313" key="2">
    <source>
        <dbReference type="Proteomes" id="UP000242804"/>
    </source>
</evidence>
<dbReference type="GeneID" id="4179099"/>
<organism evidence="1 2">
    <name type="scientific">Neodiprion abietis nucleopolyhedrovirus</name>
    <dbReference type="NCBI Taxonomy" id="204507"/>
    <lineage>
        <taxon>Viruses</taxon>
        <taxon>Viruses incertae sedis</taxon>
        <taxon>Naldaviricetes</taxon>
        <taxon>Lefavirales</taxon>
        <taxon>Baculoviridae</taxon>
        <taxon>Gammabaculovirus</taxon>
        <taxon>Gammabaculovirus neabietis</taxon>
    </lineage>
</organism>
<proteinExistence type="predicted"/>
<dbReference type="EMBL" id="DQ317692">
    <property type="protein sequence ID" value="ABC74917.1"/>
    <property type="molecule type" value="Genomic_DNA"/>
</dbReference>
<sequence>MNFVDDIFKTLKTAITHSAGETMFVKECEKYIHIIYEDKELYENYQECLRRIIKNEIDPTILYTHFNVLKNHLTEADFVTVYENFISDKDVNYIIHRMLCSPHENHFSTLYRVLIRHIQRVNMLN</sequence>
<accession>Q0ZP37</accession>
<evidence type="ECO:0000313" key="1">
    <source>
        <dbReference type="EMBL" id="ABC74917.1"/>
    </source>
</evidence>
<protein>
    <submittedName>
        <fullName evidence="1">Uncharacterized protein</fullName>
    </submittedName>
</protein>
<dbReference type="OrthoDB" id="31744at10239"/>
<dbReference type="Proteomes" id="UP000242804">
    <property type="component" value="Segment"/>
</dbReference>
<reference evidence="1 2" key="1">
    <citation type="journal article" date="2006" name="J. Virol.">
        <title>Sequence analysis and organization of the Neodiprion abietis nucleopolyhedrovirus genome.</title>
        <authorList>
            <person name="Duffy S.P."/>
            <person name="Young A.M."/>
            <person name="Morin B."/>
            <person name="Lucarotti C.J."/>
            <person name="Koop B.F."/>
            <person name="Levin D.B."/>
        </authorList>
    </citation>
    <scope>NUCLEOTIDE SEQUENCE [LARGE SCALE GENOMIC DNA]</scope>
</reference>